<feature type="transmembrane region" description="Helical" evidence="1">
    <location>
        <begin position="101"/>
        <end position="123"/>
    </location>
</feature>
<sequence>MKPQKFIFFVCCAPVLSAAFATWVLIQIVGKASTPTFLYNLAGFANYIGAGLLITWLCYFTVGSFLAQRAQFTAMRILFSIIPAFIMGKIIYMTIQDGSIWMDPMLGVVTSYLIPAIIFSWAVPIRPTVAKKMELQ</sequence>
<evidence type="ECO:0000313" key="3">
    <source>
        <dbReference type="Proteomes" id="UP000249547"/>
    </source>
</evidence>
<keyword evidence="1" id="KW-1133">Transmembrane helix</keyword>
<comment type="caution">
    <text evidence="2">The sequence shown here is derived from an EMBL/GenBank/DDBJ whole genome shotgun (WGS) entry which is preliminary data.</text>
</comment>
<evidence type="ECO:0000256" key="1">
    <source>
        <dbReference type="SAM" id="Phobius"/>
    </source>
</evidence>
<reference evidence="2 3" key="1">
    <citation type="submission" date="2018-06" db="EMBL/GenBank/DDBJ databases">
        <title>Genomic Encyclopedia of Archaeal and Bacterial Type Strains, Phase II (KMG-II): from individual species to whole genera.</title>
        <authorList>
            <person name="Goeker M."/>
        </authorList>
    </citation>
    <scope>NUCLEOTIDE SEQUENCE [LARGE SCALE GENOMIC DNA]</scope>
    <source>
        <strain evidence="2 3">DSM 23857</strain>
    </source>
</reference>
<keyword evidence="3" id="KW-1185">Reference proteome</keyword>
<dbReference type="EMBL" id="QLLL01000006">
    <property type="protein sequence ID" value="RAJ02553.1"/>
    <property type="molecule type" value="Genomic_DNA"/>
</dbReference>
<accession>A0A327QGU6</accession>
<name>A0A327QGU6_9BACT</name>
<evidence type="ECO:0000313" key="2">
    <source>
        <dbReference type="EMBL" id="RAJ02553.1"/>
    </source>
</evidence>
<feature type="transmembrane region" description="Helical" evidence="1">
    <location>
        <begin position="74"/>
        <end position="95"/>
    </location>
</feature>
<protein>
    <submittedName>
        <fullName evidence="2">Uncharacterized protein</fullName>
    </submittedName>
</protein>
<dbReference type="AlphaFoldDB" id="A0A327QGU6"/>
<proteinExistence type="predicted"/>
<feature type="transmembrane region" description="Helical" evidence="1">
    <location>
        <begin position="37"/>
        <end position="62"/>
    </location>
</feature>
<dbReference type="Proteomes" id="UP000249547">
    <property type="component" value="Unassembled WGS sequence"/>
</dbReference>
<keyword evidence="1" id="KW-0812">Transmembrane</keyword>
<organism evidence="2 3">
    <name type="scientific">Chitinophaga skermanii</name>
    <dbReference type="NCBI Taxonomy" id="331697"/>
    <lineage>
        <taxon>Bacteria</taxon>
        <taxon>Pseudomonadati</taxon>
        <taxon>Bacteroidota</taxon>
        <taxon>Chitinophagia</taxon>
        <taxon>Chitinophagales</taxon>
        <taxon>Chitinophagaceae</taxon>
        <taxon>Chitinophaga</taxon>
    </lineage>
</organism>
<gene>
    <name evidence="2" type="ORF">LX64_03573</name>
</gene>
<dbReference type="RefSeq" id="WP_111598983.1">
    <property type="nucleotide sequence ID" value="NZ_QLLL01000006.1"/>
</dbReference>
<keyword evidence="1" id="KW-0472">Membrane</keyword>